<keyword evidence="3 4" id="KW-0539">Nucleus</keyword>
<dbReference type="SUPFAM" id="SSF46689">
    <property type="entry name" value="Homeodomain-like"/>
    <property type="match status" value="1"/>
</dbReference>
<protein>
    <recommendedName>
        <fullName evidence="6">Homeobox domain-containing protein</fullName>
    </recommendedName>
</protein>
<evidence type="ECO:0000259" key="6">
    <source>
        <dbReference type="PROSITE" id="PS50071"/>
    </source>
</evidence>
<evidence type="ECO:0000256" key="2">
    <source>
        <dbReference type="ARBA" id="ARBA00023155"/>
    </source>
</evidence>
<evidence type="ECO:0000256" key="1">
    <source>
        <dbReference type="ARBA" id="ARBA00023125"/>
    </source>
</evidence>
<feature type="compositionally biased region" description="Basic and acidic residues" evidence="5">
    <location>
        <begin position="236"/>
        <end position="247"/>
    </location>
</feature>
<feature type="compositionally biased region" description="Basic and acidic residues" evidence="5">
    <location>
        <begin position="352"/>
        <end position="363"/>
    </location>
</feature>
<dbReference type="InterPro" id="IPR008422">
    <property type="entry name" value="KN_HD"/>
</dbReference>
<dbReference type="GO" id="GO:0005634">
    <property type="term" value="C:nucleus"/>
    <property type="evidence" value="ECO:0007669"/>
    <property type="project" value="UniProtKB-SubCell"/>
</dbReference>
<evidence type="ECO:0000256" key="3">
    <source>
        <dbReference type="ARBA" id="ARBA00023242"/>
    </source>
</evidence>
<dbReference type="PANTHER" id="PTHR11850">
    <property type="entry name" value="HOMEOBOX PROTEIN TRANSCRIPTION FACTORS"/>
    <property type="match status" value="1"/>
</dbReference>
<dbReference type="InterPro" id="IPR009057">
    <property type="entry name" value="Homeodomain-like_sf"/>
</dbReference>
<evidence type="ECO:0000313" key="8">
    <source>
        <dbReference type="Proteomes" id="UP000322873"/>
    </source>
</evidence>
<sequence>MWVGCGYSFQLVNNRSNRKSSFNCLQFSSFVRQGAAVKLQLWNIPLFGIEIIWNVSTGEYSGYTAARLKSQYHHAAFPVESEYSERNVTSHCWIVRGRRREIFELPLEHTKFASKQDPHKTIIPETLLFTALSFGFSLYHTSGRSRLERYSPLPPSHRAALNKNSDMNFPTPHTSVTQNTISRDTYPAMAVTQRSHAFSGSDWRNLEPIELRSRPRVSNGQESLPSIRTMFSGFEGQERPMDPEYRHNATPYSPATTERTYNTSPGSNKRRRLSNDYYDEEPQQQRDRYQSGSSSRSPMTATYGYDSATTSPVSSTARRESLRSVPDTRVYPNQESPYLSRSAREQSILSITERRAPYQDHHTSRPPFHSPISEPSSTTYCPSLPSITTPDRSYDRSYSQTPAGRSYNDHPSRNEYTRSEYALEASRAYQHSYSTTHETYAASQSDYGYQQPRNQPYSGSSYQLNHGQTPFTNGHHAGNYSSSPYQTQDLGDSKPRKRRGNLPKPTTDILTGWFVNHLDHPYPNEEEKQLLMRQTGLQLNQISNWFINARRRKLPALQNSARAENAARSHHNRMHSADDGQSPMSLCNSDAGVSPRTASGYNEGWPSRQDERHIHQHY</sequence>
<dbReference type="GO" id="GO:0003677">
    <property type="term" value="F:DNA binding"/>
    <property type="evidence" value="ECO:0007669"/>
    <property type="project" value="UniProtKB-UniRule"/>
</dbReference>
<dbReference type="AlphaFoldDB" id="A0A5M9J6V9"/>
<dbReference type="CDD" id="cd00086">
    <property type="entry name" value="homeodomain"/>
    <property type="match status" value="1"/>
</dbReference>
<dbReference type="Proteomes" id="UP000322873">
    <property type="component" value="Unassembled WGS sequence"/>
</dbReference>
<feature type="compositionally biased region" description="Polar residues" evidence="5">
    <location>
        <begin position="373"/>
        <end position="403"/>
    </location>
</feature>
<evidence type="ECO:0000256" key="5">
    <source>
        <dbReference type="SAM" id="MobiDB-lite"/>
    </source>
</evidence>
<keyword evidence="2 4" id="KW-0371">Homeobox</keyword>
<dbReference type="SMART" id="SM00389">
    <property type="entry name" value="HOX"/>
    <property type="match status" value="1"/>
</dbReference>
<gene>
    <name evidence="7" type="ORF">EYC84_011974</name>
</gene>
<name>A0A5M9J6V9_MONFR</name>
<dbReference type="InterPro" id="IPR001356">
    <property type="entry name" value="HD"/>
</dbReference>
<evidence type="ECO:0000256" key="4">
    <source>
        <dbReference type="PROSITE-ProRule" id="PRU00108"/>
    </source>
</evidence>
<dbReference type="Gene3D" id="1.10.10.60">
    <property type="entry name" value="Homeodomain-like"/>
    <property type="match status" value="1"/>
</dbReference>
<comment type="caution">
    <text evidence="7">The sequence shown here is derived from an EMBL/GenBank/DDBJ whole genome shotgun (WGS) entry which is preliminary data.</text>
</comment>
<comment type="subcellular location">
    <subcellularLocation>
        <location evidence="4">Nucleus</location>
    </subcellularLocation>
</comment>
<feature type="compositionally biased region" description="Polar residues" evidence="5">
    <location>
        <begin position="447"/>
        <end position="472"/>
    </location>
</feature>
<feature type="compositionally biased region" description="Polar residues" evidence="5">
    <location>
        <begin position="307"/>
        <end position="316"/>
    </location>
</feature>
<feature type="region of interest" description="Disordered" evidence="5">
    <location>
        <begin position="447"/>
        <end position="505"/>
    </location>
</feature>
<dbReference type="EMBL" id="VICG01000016">
    <property type="protein sequence ID" value="KAA8563973.1"/>
    <property type="molecule type" value="Genomic_DNA"/>
</dbReference>
<accession>A0A5M9J6V9</accession>
<dbReference type="GO" id="GO:0006355">
    <property type="term" value="P:regulation of DNA-templated transcription"/>
    <property type="evidence" value="ECO:0007669"/>
    <property type="project" value="InterPro"/>
</dbReference>
<feature type="compositionally biased region" description="Polar residues" evidence="5">
    <location>
        <begin position="331"/>
        <end position="350"/>
    </location>
</feature>
<dbReference type="PROSITE" id="PS50071">
    <property type="entry name" value="HOMEOBOX_2"/>
    <property type="match status" value="1"/>
</dbReference>
<keyword evidence="8" id="KW-1185">Reference proteome</keyword>
<feature type="compositionally biased region" description="Polar residues" evidence="5">
    <location>
        <begin position="479"/>
        <end position="490"/>
    </location>
</feature>
<evidence type="ECO:0000313" key="7">
    <source>
        <dbReference type="EMBL" id="KAA8563973.1"/>
    </source>
</evidence>
<dbReference type="InterPro" id="IPR050224">
    <property type="entry name" value="TALE_homeobox"/>
</dbReference>
<dbReference type="Pfam" id="PF05920">
    <property type="entry name" value="Homeobox_KN"/>
    <property type="match status" value="1"/>
</dbReference>
<feature type="compositionally biased region" description="Basic and acidic residues" evidence="5">
    <location>
        <begin position="608"/>
        <end position="618"/>
    </location>
</feature>
<feature type="DNA-binding region" description="Homeobox" evidence="4">
    <location>
        <begin position="495"/>
        <end position="557"/>
    </location>
</feature>
<feature type="region of interest" description="Disordered" evidence="5">
    <location>
        <begin position="234"/>
        <end position="414"/>
    </location>
</feature>
<feature type="compositionally biased region" description="Polar residues" evidence="5">
    <location>
        <begin position="250"/>
        <end position="267"/>
    </location>
</feature>
<dbReference type="VEuPathDB" id="FungiDB:MFRU_062g00010"/>
<reference evidence="7 8" key="1">
    <citation type="submission" date="2019-06" db="EMBL/GenBank/DDBJ databases">
        <title>Genome Sequence of the Brown Rot Fungal Pathogen Monilinia fructicola.</title>
        <authorList>
            <person name="De Miccolis Angelini R.M."/>
            <person name="Landi L."/>
            <person name="Abate D."/>
            <person name="Pollastro S."/>
            <person name="Romanazzi G."/>
            <person name="Faretra F."/>
        </authorList>
    </citation>
    <scope>NUCLEOTIDE SEQUENCE [LARGE SCALE GENOMIC DNA]</scope>
    <source>
        <strain evidence="7 8">Mfrc123</strain>
    </source>
</reference>
<feature type="domain" description="Homeobox" evidence="6">
    <location>
        <begin position="493"/>
        <end position="556"/>
    </location>
</feature>
<organism evidence="7 8">
    <name type="scientific">Monilinia fructicola</name>
    <name type="common">Brown rot fungus</name>
    <name type="synonym">Ciboria fructicola</name>
    <dbReference type="NCBI Taxonomy" id="38448"/>
    <lineage>
        <taxon>Eukaryota</taxon>
        <taxon>Fungi</taxon>
        <taxon>Dikarya</taxon>
        <taxon>Ascomycota</taxon>
        <taxon>Pezizomycotina</taxon>
        <taxon>Leotiomycetes</taxon>
        <taxon>Helotiales</taxon>
        <taxon>Sclerotiniaceae</taxon>
        <taxon>Monilinia</taxon>
    </lineage>
</organism>
<feature type="region of interest" description="Disordered" evidence="5">
    <location>
        <begin position="559"/>
        <end position="618"/>
    </location>
</feature>
<feature type="compositionally biased region" description="Polar residues" evidence="5">
    <location>
        <begin position="290"/>
        <end position="300"/>
    </location>
</feature>
<keyword evidence="1 4" id="KW-0238">DNA-binding</keyword>
<proteinExistence type="predicted"/>